<evidence type="ECO:0000256" key="1">
    <source>
        <dbReference type="ARBA" id="ARBA00009518"/>
    </source>
</evidence>
<comment type="function">
    <text evidence="13">The RuvA-RuvB-RuvC complex processes Holliday junction (HJ) DNA during genetic recombination and DNA repair. Endonuclease that resolves HJ intermediates. Cleaves cruciform DNA by making single-stranded nicks across the HJ at symmetrical positions within the homologous arms, yielding a 5'-phosphate and a 3'-hydroxyl group; requires a central core of homology in the junction. The consensus cleavage sequence is 5'-(A/T)TT(C/G)-3'. Cleavage occurs on the 3'-side of the TT dinucleotide at the point of strand exchange. HJ branch migration catalyzed by RuvA-RuvB allows RuvC to scan DNA until it finds its consensus sequence, where it cleaves and resolves the cruciform DNA.</text>
</comment>
<organism evidence="14 15">
    <name type="scientific">Candidatus Kaiserbacteria bacterium RIFCSPHIGHO2_01_FULL_55_17</name>
    <dbReference type="NCBI Taxonomy" id="1798484"/>
    <lineage>
        <taxon>Bacteria</taxon>
        <taxon>Candidatus Kaiseribacteriota</taxon>
    </lineage>
</organism>
<evidence type="ECO:0000256" key="11">
    <source>
        <dbReference type="ARBA" id="ARBA00023204"/>
    </source>
</evidence>
<dbReference type="AlphaFoldDB" id="A0A1F6DA89"/>
<dbReference type="PANTHER" id="PTHR30194">
    <property type="entry name" value="CROSSOVER JUNCTION ENDODEOXYRIBONUCLEASE RUVC"/>
    <property type="match status" value="1"/>
</dbReference>
<evidence type="ECO:0000256" key="8">
    <source>
        <dbReference type="ARBA" id="ARBA00022842"/>
    </source>
</evidence>
<evidence type="ECO:0000256" key="7">
    <source>
        <dbReference type="ARBA" id="ARBA00022801"/>
    </source>
</evidence>
<evidence type="ECO:0000256" key="4">
    <source>
        <dbReference type="ARBA" id="ARBA00022723"/>
    </source>
</evidence>
<dbReference type="SUPFAM" id="SSF53098">
    <property type="entry name" value="Ribonuclease H-like"/>
    <property type="match status" value="1"/>
</dbReference>
<evidence type="ECO:0000313" key="14">
    <source>
        <dbReference type="EMBL" id="OGG57942.1"/>
    </source>
</evidence>
<dbReference type="PANTHER" id="PTHR30194:SF3">
    <property type="entry name" value="CROSSOVER JUNCTION ENDODEOXYRIBONUCLEASE RUVC"/>
    <property type="match status" value="1"/>
</dbReference>
<name>A0A1F6DA89_9BACT</name>
<evidence type="ECO:0000256" key="9">
    <source>
        <dbReference type="ARBA" id="ARBA00023125"/>
    </source>
</evidence>
<evidence type="ECO:0000256" key="3">
    <source>
        <dbReference type="ARBA" id="ARBA00022722"/>
    </source>
</evidence>
<keyword evidence="2 13" id="KW-0963">Cytoplasm</keyword>
<dbReference type="EMBL" id="MFKX01000008">
    <property type="protein sequence ID" value="OGG57942.1"/>
    <property type="molecule type" value="Genomic_DNA"/>
</dbReference>
<feature type="binding site" evidence="13">
    <location>
        <position position="148"/>
    </location>
    <ligand>
        <name>Mg(2+)</name>
        <dbReference type="ChEBI" id="CHEBI:18420"/>
        <label>1</label>
    </ligand>
</feature>
<protein>
    <recommendedName>
        <fullName evidence="13">Crossover junction endodeoxyribonuclease RuvC</fullName>
        <ecNumber evidence="13">3.1.21.10</ecNumber>
    </recommendedName>
    <alternativeName>
        <fullName evidence="13">Holliday junction nuclease RuvC</fullName>
    </alternativeName>
    <alternativeName>
        <fullName evidence="13">Holliday junction resolvase RuvC</fullName>
    </alternativeName>
</protein>
<evidence type="ECO:0000313" key="15">
    <source>
        <dbReference type="Proteomes" id="UP000177958"/>
    </source>
</evidence>
<keyword evidence="3 13" id="KW-0540">Nuclease</keyword>
<feature type="active site" evidence="13">
    <location>
        <position position="75"/>
    </location>
</feature>
<dbReference type="CDD" id="cd16962">
    <property type="entry name" value="RuvC"/>
    <property type="match status" value="1"/>
</dbReference>
<evidence type="ECO:0000256" key="13">
    <source>
        <dbReference type="HAMAP-Rule" id="MF_00034"/>
    </source>
</evidence>
<dbReference type="Gene3D" id="3.30.420.10">
    <property type="entry name" value="Ribonuclease H-like superfamily/Ribonuclease H"/>
    <property type="match status" value="1"/>
</dbReference>
<keyword evidence="5 13" id="KW-0255">Endonuclease</keyword>
<dbReference type="GO" id="GO:0000287">
    <property type="term" value="F:magnesium ion binding"/>
    <property type="evidence" value="ECO:0007669"/>
    <property type="project" value="UniProtKB-UniRule"/>
</dbReference>
<dbReference type="HAMAP" id="MF_00034">
    <property type="entry name" value="RuvC"/>
    <property type="match status" value="1"/>
</dbReference>
<dbReference type="InterPro" id="IPR002176">
    <property type="entry name" value="X-over_junc_endoDNase_RuvC"/>
</dbReference>
<gene>
    <name evidence="13" type="primary">ruvC</name>
    <name evidence="14" type="ORF">A2853_03385</name>
</gene>
<comment type="caution">
    <text evidence="14">The sequence shown here is derived from an EMBL/GenBank/DDBJ whole genome shotgun (WGS) entry which is preliminary data.</text>
</comment>
<reference evidence="14 15" key="1">
    <citation type="journal article" date="2016" name="Nat. Commun.">
        <title>Thousands of microbial genomes shed light on interconnected biogeochemical processes in an aquifer system.</title>
        <authorList>
            <person name="Anantharaman K."/>
            <person name="Brown C.T."/>
            <person name="Hug L.A."/>
            <person name="Sharon I."/>
            <person name="Castelle C.J."/>
            <person name="Probst A.J."/>
            <person name="Thomas B.C."/>
            <person name="Singh A."/>
            <person name="Wilkins M.J."/>
            <person name="Karaoz U."/>
            <person name="Brodie E.L."/>
            <person name="Williams K.H."/>
            <person name="Hubbard S.S."/>
            <person name="Banfield J.F."/>
        </authorList>
    </citation>
    <scope>NUCLEOTIDE SEQUENCE [LARGE SCALE GENOMIC DNA]</scope>
</reference>
<dbReference type="PRINTS" id="PR00696">
    <property type="entry name" value="RSOLVASERUVC"/>
</dbReference>
<feature type="active site" evidence="13">
    <location>
        <position position="148"/>
    </location>
</feature>
<comment type="subunit">
    <text evidence="13">Homodimer which binds Holliday junction (HJ) DNA. The HJ becomes 2-fold symmetrical on binding to RuvC with unstacked arms; it has a different conformation from HJ DNA in complex with RuvA. In the full resolvosome a probable DNA-RuvA(4)-RuvB(12)-RuvC(2) complex forms which resolves the HJ.</text>
</comment>
<dbReference type="GO" id="GO:0006310">
    <property type="term" value="P:DNA recombination"/>
    <property type="evidence" value="ECO:0007669"/>
    <property type="project" value="UniProtKB-UniRule"/>
</dbReference>
<feature type="binding site" evidence="13">
    <location>
        <position position="75"/>
    </location>
    <ligand>
        <name>Mg(2+)</name>
        <dbReference type="ChEBI" id="CHEBI:18420"/>
        <label>2</label>
    </ligand>
</feature>
<dbReference type="Proteomes" id="UP000177958">
    <property type="component" value="Unassembled WGS sequence"/>
</dbReference>
<dbReference type="GO" id="GO:0008821">
    <property type="term" value="F:crossover junction DNA endonuclease activity"/>
    <property type="evidence" value="ECO:0007669"/>
    <property type="project" value="UniProtKB-UniRule"/>
</dbReference>
<proteinExistence type="inferred from homology"/>
<dbReference type="FunFam" id="3.30.420.10:FF:000002">
    <property type="entry name" value="Crossover junction endodeoxyribonuclease RuvC"/>
    <property type="match status" value="1"/>
</dbReference>
<dbReference type="GO" id="GO:0048476">
    <property type="term" value="C:Holliday junction resolvase complex"/>
    <property type="evidence" value="ECO:0007669"/>
    <property type="project" value="UniProtKB-UniRule"/>
</dbReference>
<dbReference type="Pfam" id="PF02075">
    <property type="entry name" value="RuvC"/>
    <property type="match status" value="1"/>
</dbReference>
<comment type="similarity">
    <text evidence="1 13">Belongs to the RuvC family.</text>
</comment>
<keyword evidence="4 13" id="KW-0479">Metal-binding</keyword>
<evidence type="ECO:0000256" key="5">
    <source>
        <dbReference type="ARBA" id="ARBA00022759"/>
    </source>
</evidence>
<keyword evidence="6 13" id="KW-0227">DNA damage</keyword>
<keyword evidence="10 13" id="KW-0233">DNA recombination</keyword>
<keyword evidence="11 13" id="KW-0234">DNA repair</keyword>
<comment type="subcellular location">
    <subcellularLocation>
        <location evidence="13">Cytoplasm</location>
    </subcellularLocation>
</comment>
<keyword evidence="7 13" id="KW-0378">Hydrolase</keyword>
<evidence type="ECO:0000256" key="6">
    <source>
        <dbReference type="ARBA" id="ARBA00022763"/>
    </source>
</evidence>
<comment type="cofactor">
    <cofactor evidence="13">
        <name>Mg(2+)</name>
        <dbReference type="ChEBI" id="CHEBI:18420"/>
    </cofactor>
    <text evidence="13">Binds 2 Mg(2+) ion per subunit.</text>
</comment>
<feature type="binding site" evidence="13">
    <location>
        <position position="7"/>
    </location>
    <ligand>
        <name>Mg(2+)</name>
        <dbReference type="ChEBI" id="CHEBI:18420"/>
        <label>1</label>
    </ligand>
</feature>
<dbReference type="InterPro" id="IPR012337">
    <property type="entry name" value="RNaseH-like_sf"/>
</dbReference>
<accession>A0A1F6DA89</accession>
<dbReference type="EC" id="3.1.21.10" evidence="13"/>
<keyword evidence="8 13" id="KW-0460">Magnesium</keyword>
<evidence type="ECO:0000256" key="2">
    <source>
        <dbReference type="ARBA" id="ARBA00022490"/>
    </source>
</evidence>
<dbReference type="InterPro" id="IPR036397">
    <property type="entry name" value="RNaseH_sf"/>
</dbReference>
<evidence type="ECO:0000256" key="10">
    <source>
        <dbReference type="ARBA" id="ARBA00023172"/>
    </source>
</evidence>
<feature type="active site" evidence="13">
    <location>
        <position position="7"/>
    </location>
</feature>
<evidence type="ECO:0000256" key="12">
    <source>
        <dbReference type="ARBA" id="ARBA00029354"/>
    </source>
</evidence>
<dbReference type="GO" id="GO:0005737">
    <property type="term" value="C:cytoplasm"/>
    <property type="evidence" value="ECO:0007669"/>
    <property type="project" value="UniProtKB-SubCell"/>
</dbReference>
<comment type="catalytic activity">
    <reaction evidence="12 13">
        <text>Endonucleolytic cleavage at a junction such as a reciprocal single-stranded crossover between two homologous DNA duplexes (Holliday junction).</text>
        <dbReference type="EC" id="3.1.21.10"/>
    </reaction>
</comment>
<keyword evidence="9 13" id="KW-0238">DNA-binding</keyword>
<sequence length="164" mass="17658">MRVLAIDPGYGRCGVAVLEKNGGPSTSLRAGKEVLLYSACIETSASAEFPERLATVADTCARLLKKHKPDALALEKLYITKNQKTAMRVAEVRGALINVAASAHVPIFEYTPSEVKAAAAGYGNADKRAVIKMLHALVTIRTDIRHDDEYDAIAIGVTHLARSR</sequence>
<dbReference type="GO" id="GO:0003677">
    <property type="term" value="F:DNA binding"/>
    <property type="evidence" value="ECO:0007669"/>
    <property type="project" value="UniProtKB-KW"/>
</dbReference>
<dbReference type="GO" id="GO:0006281">
    <property type="term" value="P:DNA repair"/>
    <property type="evidence" value="ECO:0007669"/>
    <property type="project" value="UniProtKB-UniRule"/>
</dbReference>